<keyword evidence="6" id="KW-0067">ATP-binding</keyword>
<keyword evidence="5" id="KW-0418">Kinase</keyword>
<evidence type="ECO:0000313" key="10">
    <source>
        <dbReference type="EMBL" id="KAF7117362.1"/>
    </source>
</evidence>
<sequence>MSHGEEEYNRIDGVESLEKYRPGGYHPVMIGDMLHARYHIVDKLGLEGYSTIWLARDTRQEQYVAVKVGIADALPRETKILRALSSSSMHPGRKSIPFPLDEFEVPWPQWDTSVLYNGSCPLQSQRGGLVLAIAYTHSQGYVHGDVHLRNVLVKLPSCFDQLSIEQLYEEYGEPETVTITERDGKPLPPNVPEKAVIPLYLGKNAEEFSLSDTCVLLGDFGEAFAPEEFRCGKDCHTRLAVRPPEARFEPQAPLSYSADIWSLATTIWDILGMKAIFSSEFATPDEMVAQQIDVLGAMPLSWFKCWEKRGQFFDDDGRPKEGRHVWPSIYKAFEEGVQKYRRKSGRVNEFDREEIAAILDLMRRMLTFRPEERPTAEEVLKSEWMVKWVLPEYNKAMEMWIYRGKGGKDIRMSLEVQTVKSSGRASLDLSLEVSQKEVLEAIERDGWVILQRATDINSSERAKSNKVFPEIDEDSTLLIHIMDITQSVQQLTRSEMWEFLCARMYHSSARLARRVGLVSS</sequence>
<keyword evidence="2" id="KW-0723">Serine/threonine-protein kinase</keyword>
<dbReference type="EC" id="2.7.11.1" evidence="1"/>
<name>A0A8H6Q6U9_9EURO</name>
<proteinExistence type="predicted"/>
<dbReference type="GO" id="GO:0005524">
    <property type="term" value="F:ATP binding"/>
    <property type="evidence" value="ECO:0007669"/>
    <property type="project" value="UniProtKB-KW"/>
</dbReference>
<dbReference type="GO" id="GO:0005634">
    <property type="term" value="C:nucleus"/>
    <property type="evidence" value="ECO:0007669"/>
    <property type="project" value="TreeGrafter"/>
</dbReference>
<evidence type="ECO:0000313" key="13">
    <source>
        <dbReference type="Proteomes" id="UP000662466"/>
    </source>
</evidence>
<dbReference type="EMBL" id="JACBAF010002085">
    <property type="protein sequence ID" value="KAF7168226.1"/>
    <property type="molecule type" value="Genomic_DNA"/>
</dbReference>
<evidence type="ECO:0000256" key="3">
    <source>
        <dbReference type="ARBA" id="ARBA00022679"/>
    </source>
</evidence>
<dbReference type="Proteomes" id="UP000662466">
    <property type="component" value="Unassembled WGS sequence"/>
</dbReference>
<evidence type="ECO:0000256" key="1">
    <source>
        <dbReference type="ARBA" id="ARBA00012513"/>
    </source>
</evidence>
<organism evidence="11 13">
    <name type="scientific">Aspergillus hiratsukae</name>
    <dbReference type="NCBI Taxonomy" id="1194566"/>
    <lineage>
        <taxon>Eukaryota</taxon>
        <taxon>Fungi</taxon>
        <taxon>Dikarya</taxon>
        <taxon>Ascomycota</taxon>
        <taxon>Pezizomycotina</taxon>
        <taxon>Eurotiomycetes</taxon>
        <taxon>Eurotiomycetidae</taxon>
        <taxon>Eurotiales</taxon>
        <taxon>Aspergillaceae</taxon>
        <taxon>Aspergillus</taxon>
        <taxon>Aspergillus subgen. Fumigati</taxon>
    </lineage>
</organism>
<evidence type="ECO:0000256" key="6">
    <source>
        <dbReference type="ARBA" id="ARBA00022840"/>
    </source>
</evidence>
<evidence type="ECO:0000313" key="12">
    <source>
        <dbReference type="Proteomes" id="UP000630445"/>
    </source>
</evidence>
<dbReference type="PANTHER" id="PTHR47634:SF9">
    <property type="entry name" value="PROTEIN KINASE DOMAIN-CONTAINING PROTEIN-RELATED"/>
    <property type="match status" value="1"/>
</dbReference>
<dbReference type="GO" id="GO:0000245">
    <property type="term" value="P:spliceosomal complex assembly"/>
    <property type="evidence" value="ECO:0007669"/>
    <property type="project" value="TreeGrafter"/>
</dbReference>
<dbReference type="SUPFAM" id="SSF56112">
    <property type="entry name" value="Protein kinase-like (PK-like)"/>
    <property type="match status" value="1"/>
</dbReference>
<dbReference type="PROSITE" id="PS50011">
    <property type="entry name" value="PROTEIN_KINASE_DOM"/>
    <property type="match status" value="1"/>
</dbReference>
<feature type="domain" description="Protein kinase" evidence="9">
    <location>
        <begin position="38"/>
        <end position="385"/>
    </location>
</feature>
<dbReference type="SMART" id="SM00220">
    <property type="entry name" value="S_TKc"/>
    <property type="match status" value="1"/>
</dbReference>
<dbReference type="Proteomes" id="UP000630445">
    <property type="component" value="Unassembled WGS sequence"/>
</dbReference>
<reference evidence="11" key="1">
    <citation type="submission" date="2020-06" db="EMBL/GenBank/DDBJ databases">
        <title>Draft genome sequences of strains closely related to Aspergillus parafelis and Aspergillus hiratsukae.</title>
        <authorList>
            <person name="Dos Santos R.A.C."/>
            <person name="Rivero-Menendez O."/>
            <person name="Steenwyk J.L."/>
            <person name="Mead M.E."/>
            <person name="Goldman G.H."/>
            <person name="Alastruey-Izquierdo A."/>
            <person name="Rokas A."/>
        </authorList>
    </citation>
    <scope>NUCLEOTIDE SEQUENCE</scope>
    <source>
        <strain evidence="10">CNM-CM5793</strain>
        <strain evidence="11">CNM-CM6106</strain>
    </source>
</reference>
<evidence type="ECO:0000256" key="4">
    <source>
        <dbReference type="ARBA" id="ARBA00022741"/>
    </source>
</evidence>
<comment type="catalytic activity">
    <reaction evidence="7">
        <text>L-threonyl-[protein] + ATP = O-phospho-L-threonyl-[protein] + ADP + H(+)</text>
        <dbReference type="Rhea" id="RHEA:46608"/>
        <dbReference type="Rhea" id="RHEA-COMP:11060"/>
        <dbReference type="Rhea" id="RHEA-COMP:11605"/>
        <dbReference type="ChEBI" id="CHEBI:15378"/>
        <dbReference type="ChEBI" id="CHEBI:30013"/>
        <dbReference type="ChEBI" id="CHEBI:30616"/>
        <dbReference type="ChEBI" id="CHEBI:61977"/>
        <dbReference type="ChEBI" id="CHEBI:456216"/>
        <dbReference type="EC" id="2.7.11.1"/>
    </reaction>
</comment>
<evidence type="ECO:0000259" key="9">
    <source>
        <dbReference type="PROSITE" id="PS50011"/>
    </source>
</evidence>
<protein>
    <recommendedName>
        <fullName evidence="1">non-specific serine/threonine protein kinase</fullName>
        <ecNumber evidence="1">2.7.11.1</ecNumber>
    </recommendedName>
</protein>
<dbReference type="AlphaFoldDB" id="A0A8H6Q6U9"/>
<dbReference type="OrthoDB" id="5979581at2759"/>
<keyword evidence="4" id="KW-0547">Nucleotide-binding</keyword>
<evidence type="ECO:0000256" key="2">
    <source>
        <dbReference type="ARBA" id="ARBA00022527"/>
    </source>
</evidence>
<dbReference type="GO" id="GO:0050684">
    <property type="term" value="P:regulation of mRNA processing"/>
    <property type="evidence" value="ECO:0007669"/>
    <property type="project" value="TreeGrafter"/>
</dbReference>
<dbReference type="GO" id="GO:0004674">
    <property type="term" value="F:protein serine/threonine kinase activity"/>
    <property type="evidence" value="ECO:0007669"/>
    <property type="project" value="UniProtKB-KW"/>
</dbReference>
<dbReference type="InterPro" id="IPR051334">
    <property type="entry name" value="SRPK"/>
</dbReference>
<dbReference type="InterPro" id="IPR000719">
    <property type="entry name" value="Prot_kinase_dom"/>
</dbReference>
<comment type="catalytic activity">
    <reaction evidence="8">
        <text>L-seryl-[protein] + ATP = O-phospho-L-seryl-[protein] + ADP + H(+)</text>
        <dbReference type="Rhea" id="RHEA:17989"/>
        <dbReference type="Rhea" id="RHEA-COMP:9863"/>
        <dbReference type="Rhea" id="RHEA-COMP:11604"/>
        <dbReference type="ChEBI" id="CHEBI:15378"/>
        <dbReference type="ChEBI" id="CHEBI:29999"/>
        <dbReference type="ChEBI" id="CHEBI:30616"/>
        <dbReference type="ChEBI" id="CHEBI:83421"/>
        <dbReference type="ChEBI" id="CHEBI:456216"/>
        <dbReference type="EC" id="2.7.11.1"/>
    </reaction>
</comment>
<dbReference type="InterPro" id="IPR011009">
    <property type="entry name" value="Kinase-like_dom_sf"/>
</dbReference>
<dbReference type="PANTHER" id="PTHR47634">
    <property type="entry name" value="PROTEIN KINASE DOMAIN-CONTAINING PROTEIN-RELATED"/>
    <property type="match status" value="1"/>
</dbReference>
<evidence type="ECO:0000313" key="11">
    <source>
        <dbReference type="EMBL" id="KAF7168226.1"/>
    </source>
</evidence>
<comment type="caution">
    <text evidence="11">The sequence shown here is derived from an EMBL/GenBank/DDBJ whole genome shotgun (WGS) entry which is preliminary data.</text>
</comment>
<keyword evidence="12" id="KW-1185">Reference proteome</keyword>
<dbReference type="EMBL" id="JACBAD010002091">
    <property type="protein sequence ID" value="KAF7117362.1"/>
    <property type="molecule type" value="Genomic_DNA"/>
</dbReference>
<keyword evidence="3" id="KW-0808">Transferase</keyword>
<evidence type="ECO:0000256" key="5">
    <source>
        <dbReference type="ARBA" id="ARBA00022777"/>
    </source>
</evidence>
<dbReference type="Gene3D" id="1.10.510.10">
    <property type="entry name" value="Transferase(Phosphotransferase) domain 1"/>
    <property type="match status" value="1"/>
</dbReference>
<evidence type="ECO:0000256" key="7">
    <source>
        <dbReference type="ARBA" id="ARBA00047899"/>
    </source>
</evidence>
<evidence type="ECO:0000256" key="8">
    <source>
        <dbReference type="ARBA" id="ARBA00048679"/>
    </source>
</evidence>
<accession>A0A8H6Q6U9</accession>
<gene>
    <name evidence="10" type="ORF">CNMCM5793_006264</name>
    <name evidence="11" type="ORF">CNMCM6106_003491</name>
</gene>
<dbReference type="Gene3D" id="3.30.200.20">
    <property type="entry name" value="Phosphorylase Kinase, domain 1"/>
    <property type="match status" value="1"/>
</dbReference>
<dbReference type="GO" id="GO:0005737">
    <property type="term" value="C:cytoplasm"/>
    <property type="evidence" value="ECO:0007669"/>
    <property type="project" value="TreeGrafter"/>
</dbReference>